<feature type="binding site" evidence="10">
    <location>
        <position position="593"/>
    </location>
    <ligand>
        <name>Fe cation</name>
        <dbReference type="ChEBI" id="CHEBI:24875"/>
        <label>2</label>
    </ligand>
</feature>
<dbReference type="STRING" id="1246581.A0A2H9TGW8"/>
<feature type="binding site" evidence="10">
    <location>
        <position position="426"/>
    </location>
    <ligand>
        <name>Fe cation</name>
        <dbReference type="ChEBI" id="CHEBI:24875"/>
        <label>1</label>
    </ligand>
</feature>
<keyword evidence="8 10" id="KW-0503">Monooxygenase</keyword>
<name>A0A2H9TGW8_9FUNG</name>
<comment type="subcellular location">
    <subcellularLocation>
        <location evidence="10">Cytoplasm</location>
    </subcellularLocation>
    <subcellularLocation>
        <location evidence="10">Nucleus</location>
    </subcellularLocation>
</comment>
<evidence type="ECO:0000256" key="2">
    <source>
        <dbReference type="ARBA" id="ARBA00005041"/>
    </source>
</evidence>
<feature type="binding site" evidence="10">
    <location>
        <position position="592"/>
    </location>
    <ligand>
        <name>Fe cation</name>
        <dbReference type="ChEBI" id="CHEBI:24875"/>
        <label>2</label>
    </ligand>
</feature>
<dbReference type="PANTHER" id="PTHR12697:SF5">
    <property type="entry name" value="DEOXYHYPUSINE HYDROXYLASE"/>
    <property type="match status" value="1"/>
</dbReference>
<feature type="binding site" evidence="10">
    <location>
        <position position="425"/>
    </location>
    <ligand>
        <name>Fe cation</name>
        <dbReference type="ChEBI" id="CHEBI:24875"/>
        <label>1</label>
    </ligand>
</feature>
<dbReference type="InterPro" id="IPR016024">
    <property type="entry name" value="ARM-type_fold"/>
</dbReference>
<dbReference type="FunFam" id="1.25.10.10:FF:000099">
    <property type="entry name" value="Deoxyhypusine hydroxylase"/>
    <property type="match status" value="1"/>
</dbReference>
<dbReference type="PROSITE" id="PS00678">
    <property type="entry name" value="WD_REPEATS_1"/>
    <property type="match status" value="1"/>
</dbReference>
<dbReference type="HAMAP" id="MF_03101">
    <property type="entry name" value="Deoxyhypusine_hydroxylase"/>
    <property type="match status" value="1"/>
</dbReference>
<evidence type="ECO:0000256" key="6">
    <source>
        <dbReference type="ARBA" id="ARBA00023002"/>
    </source>
</evidence>
<gene>
    <name evidence="10" type="primary">LIA1</name>
    <name evidence="11" type="ORF">PSACC_03209</name>
</gene>
<keyword evidence="7 10" id="KW-0408">Iron</keyword>
<proteinExistence type="inferred from homology"/>
<comment type="catalytic activity">
    <reaction evidence="1 10">
        <text>[eIF5A protein]-deoxyhypusine + AH2 + O2 = [eIF5A protein]-hypusine + A + H2O</text>
        <dbReference type="Rhea" id="RHEA:14101"/>
        <dbReference type="Rhea" id="RHEA-COMP:10144"/>
        <dbReference type="Rhea" id="RHEA-COMP:12592"/>
        <dbReference type="ChEBI" id="CHEBI:13193"/>
        <dbReference type="ChEBI" id="CHEBI:15377"/>
        <dbReference type="ChEBI" id="CHEBI:15379"/>
        <dbReference type="ChEBI" id="CHEBI:17499"/>
        <dbReference type="ChEBI" id="CHEBI:82657"/>
        <dbReference type="ChEBI" id="CHEBI:91175"/>
        <dbReference type="EC" id="1.14.99.29"/>
    </reaction>
</comment>
<dbReference type="InterPro" id="IPR019775">
    <property type="entry name" value="WD40_repeat_CS"/>
</dbReference>
<dbReference type="GO" id="GO:0005634">
    <property type="term" value="C:nucleus"/>
    <property type="evidence" value="ECO:0007669"/>
    <property type="project" value="UniProtKB-SubCell"/>
</dbReference>
<comment type="cofactor">
    <cofactor evidence="10">
        <name>Fe(2+)</name>
        <dbReference type="ChEBI" id="CHEBI:29033"/>
    </cofactor>
    <text evidence="10">Binds 2 Fe(2+) ions per subunit.</text>
</comment>
<evidence type="ECO:0000256" key="5">
    <source>
        <dbReference type="ARBA" id="ARBA00022737"/>
    </source>
</evidence>
<dbReference type="Gene3D" id="1.25.10.10">
    <property type="entry name" value="Leucine-rich Repeat Variant"/>
    <property type="match status" value="2"/>
</dbReference>
<dbReference type="SUPFAM" id="SSF48371">
    <property type="entry name" value="ARM repeat"/>
    <property type="match status" value="1"/>
</dbReference>
<keyword evidence="10" id="KW-0963">Cytoplasm</keyword>
<dbReference type="Pfam" id="PF03130">
    <property type="entry name" value="HEAT_PBS"/>
    <property type="match status" value="1"/>
</dbReference>
<dbReference type="SMART" id="SM00320">
    <property type="entry name" value="WD40"/>
    <property type="match status" value="4"/>
</dbReference>
<evidence type="ECO:0000256" key="10">
    <source>
        <dbReference type="HAMAP-Rule" id="MF_03101"/>
    </source>
</evidence>
<evidence type="ECO:0000256" key="1">
    <source>
        <dbReference type="ARBA" id="ARBA00000068"/>
    </source>
</evidence>
<evidence type="ECO:0000256" key="8">
    <source>
        <dbReference type="ARBA" id="ARBA00023033"/>
    </source>
</evidence>
<evidence type="ECO:0000313" key="11">
    <source>
        <dbReference type="EMBL" id="PJF16965.1"/>
    </source>
</evidence>
<dbReference type="PANTHER" id="PTHR12697">
    <property type="entry name" value="PBS LYASE HEAT-LIKE PROTEIN"/>
    <property type="match status" value="1"/>
</dbReference>
<keyword evidence="10" id="KW-0539">Nucleus</keyword>
<reference evidence="11 12" key="1">
    <citation type="submission" date="2016-10" db="EMBL/GenBank/DDBJ databases">
        <title>The genome of Paramicrosporidium saccamoebae is the missing link in understanding Cryptomycota and Microsporidia evolution.</title>
        <authorList>
            <person name="Quandt C.A."/>
            <person name="Beaudet D."/>
            <person name="Corsaro D."/>
            <person name="Michel R."/>
            <person name="Corradi N."/>
            <person name="James T."/>
        </authorList>
    </citation>
    <scope>NUCLEOTIDE SEQUENCE [LARGE SCALE GENOMIC DNA]</scope>
    <source>
        <strain evidence="11 12">KSL3</strain>
    </source>
</reference>
<evidence type="ECO:0000256" key="9">
    <source>
        <dbReference type="ARBA" id="ARBA00023256"/>
    </source>
</evidence>
<accession>A0A2H9TGW8</accession>
<dbReference type="EMBL" id="MTSL01000199">
    <property type="protein sequence ID" value="PJF16965.1"/>
    <property type="molecule type" value="Genomic_DNA"/>
</dbReference>
<dbReference type="InterPro" id="IPR015943">
    <property type="entry name" value="WD40/YVTN_repeat-like_dom_sf"/>
</dbReference>
<dbReference type="InterPro" id="IPR027517">
    <property type="entry name" value="Deoxyhypusine_hydroxylase"/>
</dbReference>
<dbReference type="InterPro" id="IPR036322">
    <property type="entry name" value="WD40_repeat_dom_sf"/>
</dbReference>
<comment type="caution">
    <text evidence="11">The sequence shown here is derived from an EMBL/GenBank/DDBJ whole genome shotgun (WGS) entry which is preliminary data.</text>
</comment>
<dbReference type="InterPro" id="IPR001680">
    <property type="entry name" value="WD40_rpt"/>
</dbReference>
<keyword evidence="12" id="KW-1185">Reference proteome</keyword>
<evidence type="ECO:0000313" key="12">
    <source>
        <dbReference type="Proteomes" id="UP000240830"/>
    </source>
</evidence>
<feature type="binding site" evidence="10">
    <location>
        <position position="393"/>
    </location>
    <ligand>
        <name>Fe cation</name>
        <dbReference type="ChEBI" id="CHEBI:24875"/>
        <label>1</label>
    </ligand>
</feature>
<keyword evidence="6 10" id="KW-0560">Oxidoreductase</keyword>
<dbReference type="AlphaFoldDB" id="A0A2H9TGW8"/>
<evidence type="ECO:0000256" key="4">
    <source>
        <dbReference type="ARBA" id="ARBA00022723"/>
    </source>
</evidence>
<dbReference type="GO" id="GO:0019135">
    <property type="term" value="F:deoxyhypusine monooxygenase activity"/>
    <property type="evidence" value="ECO:0007669"/>
    <property type="project" value="UniProtKB-UniRule"/>
</dbReference>
<comment type="pathway">
    <text evidence="2 10">Protein modification; eIF5A hypusination.</text>
</comment>
<dbReference type="UniPathway" id="UPA00354"/>
<dbReference type="InterPro" id="IPR004155">
    <property type="entry name" value="PBS_lyase_HEAT"/>
</dbReference>
<dbReference type="OrthoDB" id="421002at2759"/>
<feature type="binding site" evidence="10">
    <location>
        <position position="560"/>
    </location>
    <ligand>
        <name>Fe cation</name>
        <dbReference type="ChEBI" id="CHEBI:24875"/>
        <label>2</label>
    </ligand>
</feature>
<organism evidence="11 12">
    <name type="scientific">Paramicrosporidium saccamoebae</name>
    <dbReference type="NCBI Taxonomy" id="1246581"/>
    <lineage>
        <taxon>Eukaryota</taxon>
        <taxon>Fungi</taxon>
        <taxon>Fungi incertae sedis</taxon>
        <taxon>Cryptomycota</taxon>
        <taxon>Cryptomycota incertae sedis</taxon>
        <taxon>Paramicrosporidium</taxon>
    </lineage>
</organism>
<dbReference type="SUPFAM" id="SSF50978">
    <property type="entry name" value="WD40 repeat-like"/>
    <property type="match status" value="1"/>
</dbReference>
<dbReference type="Pfam" id="PF13646">
    <property type="entry name" value="HEAT_2"/>
    <property type="match status" value="1"/>
</dbReference>
<dbReference type="SMART" id="SM00567">
    <property type="entry name" value="EZ_HEAT"/>
    <property type="match status" value="6"/>
</dbReference>
<comment type="function">
    <text evidence="10">Catalyzes the hydroxylation of the N(6)-(4-aminobutyl)-L-lysine intermediate to form hypusine, an essential post-translational modification only found in mature eIF-5A factor.</text>
</comment>
<keyword evidence="3" id="KW-0853">WD repeat</keyword>
<comment type="similarity">
    <text evidence="10">Belongs to the deoxyhypusine hydroxylase family.</text>
</comment>
<feature type="binding site" evidence="10">
    <location>
        <position position="559"/>
    </location>
    <ligand>
        <name>Fe cation</name>
        <dbReference type="ChEBI" id="CHEBI:24875"/>
        <label>2</label>
    </ligand>
</feature>
<keyword evidence="9 10" id="KW-0386">Hypusine biosynthesis</keyword>
<evidence type="ECO:0000256" key="3">
    <source>
        <dbReference type="ARBA" id="ARBA00022574"/>
    </source>
</evidence>
<dbReference type="GO" id="GO:0005737">
    <property type="term" value="C:cytoplasm"/>
    <property type="evidence" value="ECO:0007669"/>
    <property type="project" value="UniProtKB-SubCell"/>
</dbReference>
<dbReference type="InterPro" id="IPR011989">
    <property type="entry name" value="ARM-like"/>
</dbReference>
<keyword evidence="5" id="KW-0677">Repeat</keyword>
<feature type="binding site" evidence="10">
    <location>
        <position position="392"/>
    </location>
    <ligand>
        <name>Fe cation</name>
        <dbReference type="ChEBI" id="CHEBI:24875"/>
        <label>1</label>
    </ligand>
</feature>
<dbReference type="Gene3D" id="2.130.10.10">
    <property type="entry name" value="YVTN repeat-like/Quinoprotein amine dehydrogenase"/>
    <property type="match status" value="1"/>
</dbReference>
<dbReference type="GO" id="GO:0046872">
    <property type="term" value="F:metal ion binding"/>
    <property type="evidence" value="ECO:0007669"/>
    <property type="project" value="UniProtKB-KW"/>
</dbReference>
<keyword evidence="4 10" id="KW-0479">Metal-binding</keyword>
<sequence>MDWHSDSKGDRLLTVSADRNGYVWTRLKPQKEWKQTLVLLRLRRAATSVRWSVDGMKFAVGGSEGVVSVGFYEEENDWWVCKHLKQLDGSAVLSISWHPCGKLLAVSLLSGKVEVLCTPLKNVDKDLSMPNWIGGDVQGFDQSVGSLDYSCWIHSLTFSPSGDILGMAGHDGNVYVMDFSAGQQAAIPNPSGMPLCRIVFISESAIVASGFGNSSPILIVKDRCGGWSLDNNLQSMSKQKTSQSSSTGTSKAFGGALAKFKALDSQGISVSDSERASALPTADVIHQSGISDLRFRDKILSSTGHDGRLVLWDLNALLNRVGLGGFMTIPEMVPTGCLISLDVLGDLLLNKSGKTSLPERFRALFTLRGANSDEAVEIISRAFSDPSALLKHEVAYVLGQMRLVSAIPTLNSVLCDLNQEDIVRHEAAEALGAIGCKDSLPILERFLHDESVAVRETCQIAIDLITKPEQADNEAISGSVDGGIDSGLVDGEIDFGSVDPAPALKTKMNISDLQHMLMDTTLGLYQRYKAMFTLRNRGSEEAVLALCTGFADTSALFRHEIAYVLGQLQHPASIPALATQLRIIDEASMVRHECAEALGSIATPECLAIVQEFENDPEEVVRESCIVARDMYEYENSGDLHFYPVN</sequence>
<protein>
    <recommendedName>
        <fullName evidence="10">Deoxyhypusine hydroxylase</fullName>
        <shortName evidence="10">DOHH</shortName>
        <ecNumber evidence="10">1.14.99.29</ecNumber>
    </recommendedName>
    <alternativeName>
        <fullName evidence="10">Deoxyhypusine dioxygenase</fullName>
    </alternativeName>
    <alternativeName>
        <fullName evidence="10">Deoxyhypusine monooxygenase</fullName>
    </alternativeName>
</protein>
<evidence type="ECO:0000256" key="7">
    <source>
        <dbReference type="ARBA" id="ARBA00023004"/>
    </source>
</evidence>
<dbReference type="Proteomes" id="UP000240830">
    <property type="component" value="Unassembled WGS sequence"/>
</dbReference>
<dbReference type="EC" id="1.14.99.29" evidence="10"/>